<evidence type="ECO:0000313" key="4">
    <source>
        <dbReference type="WBParaSite" id="sdigi.contig93.g4159.t1"/>
    </source>
</evidence>
<dbReference type="WBParaSite" id="sdigi.contig93.g4159.t1">
    <property type="protein sequence ID" value="sdigi.contig93.g4159.t1"/>
    <property type="gene ID" value="sdigi.contig93.g4159"/>
</dbReference>
<dbReference type="GO" id="GO:0005344">
    <property type="term" value="F:oxygen carrier activity"/>
    <property type="evidence" value="ECO:0007669"/>
    <property type="project" value="UniProtKB-KW"/>
</dbReference>
<evidence type="ECO:0000256" key="1">
    <source>
        <dbReference type="RuleBase" id="RU000356"/>
    </source>
</evidence>
<dbReference type="GO" id="GO:0020037">
    <property type="term" value="F:heme binding"/>
    <property type="evidence" value="ECO:0007669"/>
    <property type="project" value="InterPro"/>
</dbReference>
<dbReference type="Proteomes" id="UP000887581">
    <property type="component" value="Unplaced"/>
</dbReference>
<organism evidence="3 4">
    <name type="scientific">Setaria digitata</name>
    <dbReference type="NCBI Taxonomy" id="48799"/>
    <lineage>
        <taxon>Eukaryota</taxon>
        <taxon>Metazoa</taxon>
        <taxon>Ecdysozoa</taxon>
        <taxon>Nematoda</taxon>
        <taxon>Chromadorea</taxon>
        <taxon>Rhabditida</taxon>
        <taxon>Spirurina</taxon>
        <taxon>Spiruromorpha</taxon>
        <taxon>Filarioidea</taxon>
        <taxon>Setariidae</taxon>
        <taxon>Setaria</taxon>
    </lineage>
</organism>
<dbReference type="InterPro" id="IPR009050">
    <property type="entry name" value="Globin-like_sf"/>
</dbReference>
<evidence type="ECO:0000313" key="3">
    <source>
        <dbReference type="Proteomes" id="UP000887581"/>
    </source>
</evidence>
<sequence length="238" mass="27849">MVGRSKKRINKFAQISIQKHCGYQSDKQESSTDYFNGSTVKGLKERRQGNLETLPIEKAQNSKTPMYKRLNLTHPKSTILNRNMQADVSDCWRAIKIFKVCPELRNVFRIPSETVDLNDHVPFHRSSKLFASMIDLCIRNIHALEAEMDTVLIIYGRRHYRRRKQGFRVSYFAVFEKCVLDFVSDNISDDQKKSKLLEGWYLIISYIRNKMTCGVELEKQKEWETAKVKASSLKFEIN</sequence>
<keyword evidence="1" id="KW-0479">Metal-binding</keyword>
<keyword evidence="1" id="KW-0813">Transport</keyword>
<feature type="domain" description="Globin" evidence="2">
    <location>
        <begin position="96"/>
        <end position="190"/>
    </location>
</feature>
<dbReference type="AlphaFoldDB" id="A0A915Q4R4"/>
<evidence type="ECO:0000259" key="2">
    <source>
        <dbReference type="Pfam" id="PF00042"/>
    </source>
</evidence>
<protein>
    <submittedName>
        <fullName evidence="4">Globin family profile domain-containing protein</fullName>
    </submittedName>
</protein>
<dbReference type="InterPro" id="IPR012292">
    <property type="entry name" value="Globin/Proto"/>
</dbReference>
<dbReference type="GO" id="GO:0019825">
    <property type="term" value="F:oxygen binding"/>
    <property type="evidence" value="ECO:0007669"/>
    <property type="project" value="InterPro"/>
</dbReference>
<dbReference type="CDD" id="cd01040">
    <property type="entry name" value="Mb-like"/>
    <property type="match status" value="1"/>
</dbReference>
<dbReference type="Gene3D" id="1.10.490.10">
    <property type="entry name" value="Globins"/>
    <property type="match status" value="1"/>
</dbReference>
<dbReference type="SUPFAM" id="SSF46458">
    <property type="entry name" value="Globin-like"/>
    <property type="match status" value="1"/>
</dbReference>
<keyword evidence="1" id="KW-0561">Oxygen transport</keyword>
<keyword evidence="3" id="KW-1185">Reference proteome</keyword>
<comment type="similarity">
    <text evidence="1">Belongs to the globin family.</text>
</comment>
<reference evidence="4" key="1">
    <citation type="submission" date="2022-11" db="UniProtKB">
        <authorList>
            <consortium name="WormBaseParasite"/>
        </authorList>
    </citation>
    <scope>IDENTIFICATION</scope>
</reference>
<proteinExistence type="inferred from homology"/>
<dbReference type="InterPro" id="IPR000971">
    <property type="entry name" value="Globin"/>
</dbReference>
<keyword evidence="1" id="KW-0349">Heme</keyword>
<dbReference type="Pfam" id="PF00042">
    <property type="entry name" value="Globin"/>
    <property type="match status" value="1"/>
</dbReference>
<name>A0A915Q4R4_9BILA</name>
<accession>A0A915Q4R4</accession>
<dbReference type="InterPro" id="IPR044399">
    <property type="entry name" value="Mb-like_M"/>
</dbReference>
<keyword evidence="1" id="KW-0408">Iron</keyword>